<organism evidence="2 3">
    <name type="scientific">Aspergillus japonicus CBS 114.51</name>
    <dbReference type="NCBI Taxonomy" id="1448312"/>
    <lineage>
        <taxon>Eukaryota</taxon>
        <taxon>Fungi</taxon>
        <taxon>Dikarya</taxon>
        <taxon>Ascomycota</taxon>
        <taxon>Pezizomycotina</taxon>
        <taxon>Eurotiomycetes</taxon>
        <taxon>Eurotiomycetidae</taxon>
        <taxon>Eurotiales</taxon>
        <taxon>Aspergillaceae</taxon>
        <taxon>Aspergillus</taxon>
        <taxon>Aspergillus subgen. Circumdati</taxon>
    </lineage>
</organism>
<evidence type="ECO:0000313" key="2">
    <source>
        <dbReference type="EMBL" id="RAH78202.1"/>
    </source>
</evidence>
<evidence type="ECO:0000313" key="3">
    <source>
        <dbReference type="Proteomes" id="UP000249497"/>
    </source>
</evidence>
<keyword evidence="3" id="KW-1185">Reference proteome</keyword>
<dbReference type="GeneID" id="37170402"/>
<keyword evidence="1" id="KW-0472">Membrane</keyword>
<name>A0A8T8WRM9_ASPJA</name>
<feature type="transmembrane region" description="Helical" evidence="1">
    <location>
        <begin position="7"/>
        <end position="30"/>
    </location>
</feature>
<dbReference type="EMBL" id="KZ824830">
    <property type="protein sequence ID" value="RAH78202.1"/>
    <property type="molecule type" value="Genomic_DNA"/>
</dbReference>
<proteinExistence type="predicted"/>
<keyword evidence="1" id="KW-0812">Transmembrane</keyword>
<dbReference type="Proteomes" id="UP000249497">
    <property type="component" value="Unassembled WGS sequence"/>
</dbReference>
<accession>A0A8T8WRM9</accession>
<evidence type="ECO:0000256" key="1">
    <source>
        <dbReference type="SAM" id="Phobius"/>
    </source>
</evidence>
<reference evidence="2 3" key="1">
    <citation type="submission" date="2018-02" db="EMBL/GenBank/DDBJ databases">
        <title>The genomes of Aspergillus section Nigri reveals drivers in fungal speciation.</title>
        <authorList>
            <consortium name="DOE Joint Genome Institute"/>
            <person name="Vesth T.C."/>
            <person name="Nybo J."/>
            <person name="Theobald S."/>
            <person name="Brandl J."/>
            <person name="Frisvad J.C."/>
            <person name="Nielsen K.F."/>
            <person name="Lyhne E.K."/>
            <person name="Kogle M.E."/>
            <person name="Kuo A."/>
            <person name="Riley R."/>
            <person name="Clum A."/>
            <person name="Nolan M."/>
            <person name="Lipzen A."/>
            <person name="Salamov A."/>
            <person name="Henrissat B."/>
            <person name="Wiebenga A."/>
            <person name="De vries R.P."/>
            <person name="Grigoriev I.V."/>
            <person name="Mortensen U.H."/>
            <person name="Andersen M.R."/>
            <person name="Baker S.E."/>
        </authorList>
    </citation>
    <scope>NUCLEOTIDE SEQUENCE [LARGE SCALE GENOMIC DNA]</scope>
    <source>
        <strain evidence="2 3">CBS 114.51</strain>
    </source>
</reference>
<gene>
    <name evidence="2" type="ORF">BO86DRAFT_195654</name>
</gene>
<sequence length="81" mass="9230">MNERNDLCLCVSICFYTYTFFFFFFIFFLPLVLPSCASCADVSLQTLLTMTLVLGAFFFSRFSSDLNMWQGEALLDAVTSS</sequence>
<protein>
    <submittedName>
        <fullName evidence="2">Uncharacterized protein</fullName>
    </submittedName>
</protein>
<dbReference type="AlphaFoldDB" id="A0A8T8WRM9"/>
<keyword evidence="1" id="KW-1133">Transmembrane helix</keyword>
<feature type="transmembrane region" description="Helical" evidence="1">
    <location>
        <begin position="42"/>
        <end position="60"/>
    </location>
</feature>
<dbReference type="RefSeq" id="XP_025524096.1">
    <property type="nucleotide sequence ID" value="XM_025666710.1"/>
</dbReference>